<sequence length="267" mass="29971">MNAEAVRIAWLFPDTLYLHGERGNILALTKMCQLAGMDVQVDKINFDSVDFNPMDYDFIFCPPGEMSSFSEIIEFLKPKKDLLRAFIDFSNPMLVTGTSIALWGKSILRSDGTTIEGLEIINIEASENDVVYGDDLYYACNLEGCQHPIFGSQIQMMDILLGKDVDAFGELYYGYGNHGGNTLEGALVDNAVFTNTLGPVLVLNPWLTRAFVEIIAKKKGIALDPSFHPTMDIEEKSYRAKVRFTQEKQTNLSNCPMFNKAFENEEE</sequence>
<dbReference type="Proteomes" id="UP000199652">
    <property type="component" value="Unassembled WGS sequence"/>
</dbReference>
<name>A0A1H3BVQ9_EUBBA</name>
<accession>A0A1H3BVQ9</accession>
<dbReference type="STRING" id="1528.SAMN04488579_102228"/>
<evidence type="ECO:0000313" key="2">
    <source>
        <dbReference type="Proteomes" id="UP000199652"/>
    </source>
</evidence>
<keyword evidence="2" id="KW-1185">Reference proteome</keyword>
<dbReference type="AlphaFoldDB" id="A0A1H3BVQ9"/>
<dbReference type="RefSeq" id="WP_090243037.1">
    <property type="nucleotide sequence ID" value="NZ_FNOU01000002.1"/>
</dbReference>
<organism evidence="1 2">
    <name type="scientific">Eubacterium barkeri</name>
    <name type="common">Clostridium barkeri</name>
    <dbReference type="NCBI Taxonomy" id="1528"/>
    <lineage>
        <taxon>Bacteria</taxon>
        <taxon>Bacillati</taxon>
        <taxon>Bacillota</taxon>
        <taxon>Clostridia</taxon>
        <taxon>Eubacteriales</taxon>
        <taxon>Eubacteriaceae</taxon>
        <taxon>Eubacterium</taxon>
    </lineage>
</organism>
<reference evidence="2" key="1">
    <citation type="submission" date="2016-10" db="EMBL/GenBank/DDBJ databases">
        <authorList>
            <person name="Varghese N."/>
            <person name="Submissions S."/>
        </authorList>
    </citation>
    <scope>NUCLEOTIDE SEQUENCE [LARGE SCALE GENOMIC DNA]</scope>
    <source>
        <strain evidence="2">VPI 5359</strain>
    </source>
</reference>
<proteinExistence type="predicted"/>
<dbReference type="OrthoDB" id="9782045at2"/>
<protein>
    <recommendedName>
        <fullName evidence="3">CobB/CobQ-like glutamine amidotransferase domain-containing protein</fullName>
    </recommendedName>
</protein>
<evidence type="ECO:0000313" key="1">
    <source>
        <dbReference type="EMBL" id="SDX46017.1"/>
    </source>
</evidence>
<dbReference type="EMBL" id="FNOU01000002">
    <property type="protein sequence ID" value="SDX46017.1"/>
    <property type="molecule type" value="Genomic_DNA"/>
</dbReference>
<evidence type="ECO:0008006" key="3">
    <source>
        <dbReference type="Google" id="ProtNLM"/>
    </source>
</evidence>
<gene>
    <name evidence="1" type="ORF">SAMN04488579_102228</name>
</gene>